<evidence type="ECO:0008006" key="4">
    <source>
        <dbReference type="Google" id="ProtNLM"/>
    </source>
</evidence>
<gene>
    <name evidence="2" type="ORF">BPA01_40690</name>
</gene>
<protein>
    <recommendedName>
        <fullName evidence="4">DUF624 domain-containing protein</fullName>
    </recommendedName>
</protein>
<keyword evidence="1" id="KW-0472">Membrane</keyword>
<feature type="transmembrane region" description="Helical" evidence="1">
    <location>
        <begin position="153"/>
        <end position="179"/>
    </location>
</feature>
<feature type="transmembrane region" description="Helical" evidence="1">
    <location>
        <begin position="20"/>
        <end position="45"/>
    </location>
</feature>
<evidence type="ECO:0000313" key="3">
    <source>
        <dbReference type="Proteomes" id="UP000316882"/>
    </source>
</evidence>
<proteinExistence type="predicted"/>
<keyword evidence="3" id="KW-1185">Reference proteome</keyword>
<feature type="transmembrane region" description="Helical" evidence="1">
    <location>
        <begin position="185"/>
        <end position="204"/>
    </location>
</feature>
<sequence length="223" mass="24554">MKHREKWEGAFWSVHQCGEWLLRLAVAHLLWIGGTLLGGVVLGIFPATAAMHEVLGGQGSGGNRDDRGIAAAFWYAYRRYFWRSQLLGYALLLSGVVLWGDLIFFLGLGTKWSLVCAALLAGISLLHTAICCHAFALLVRLDRGFWAGIRQSFWAVAAFPLHAMVTVGGVFLCVGIMLVLPALPILLGASALVWWMAVRTVRLLEKCERKATTQQLRGETYAV</sequence>
<reference evidence="2 3" key="1">
    <citation type="submission" date="2019-06" db="EMBL/GenBank/DDBJ databases">
        <title>Whole genome shotgun sequence of Brevibacillus parabrevis NBRC 12334.</title>
        <authorList>
            <person name="Hosoyama A."/>
            <person name="Uohara A."/>
            <person name="Ohji S."/>
            <person name="Ichikawa N."/>
        </authorList>
    </citation>
    <scope>NUCLEOTIDE SEQUENCE [LARGE SCALE GENOMIC DNA]</scope>
    <source>
        <strain evidence="2 3">NBRC 12334</strain>
    </source>
</reference>
<dbReference type="RefSeq" id="WP_122962307.1">
    <property type="nucleotide sequence ID" value="NZ_BJMH01000023.1"/>
</dbReference>
<keyword evidence="1" id="KW-1133">Transmembrane helix</keyword>
<dbReference type="Pfam" id="PF04854">
    <property type="entry name" value="DUF624"/>
    <property type="match status" value="1"/>
</dbReference>
<dbReference type="InterPro" id="IPR006938">
    <property type="entry name" value="DUF624"/>
</dbReference>
<comment type="caution">
    <text evidence="2">The sequence shown here is derived from an EMBL/GenBank/DDBJ whole genome shotgun (WGS) entry which is preliminary data.</text>
</comment>
<dbReference type="EMBL" id="BJMH01000023">
    <property type="protein sequence ID" value="GEB34489.1"/>
    <property type="molecule type" value="Genomic_DNA"/>
</dbReference>
<evidence type="ECO:0000256" key="1">
    <source>
        <dbReference type="SAM" id="Phobius"/>
    </source>
</evidence>
<organism evidence="2 3">
    <name type="scientific">Brevibacillus parabrevis</name>
    <dbReference type="NCBI Taxonomy" id="54914"/>
    <lineage>
        <taxon>Bacteria</taxon>
        <taxon>Bacillati</taxon>
        <taxon>Bacillota</taxon>
        <taxon>Bacilli</taxon>
        <taxon>Bacillales</taxon>
        <taxon>Paenibacillaceae</taxon>
        <taxon>Brevibacillus</taxon>
    </lineage>
</organism>
<name>A0A4Y3PTS2_BREPA</name>
<dbReference type="AlphaFoldDB" id="A0A4Y3PTS2"/>
<feature type="transmembrane region" description="Helical" evidence="1">
    <location>
        <begin position="86"/>
        <end position="106"/>
    </location>
</feature>
<keyword evidence="1" id="KW-0812">Transmembrane</keyword>
<accession>A0A4Y3PTS2</accession>
<dbReference type="Proteomes" id="UP000316882">
    <property type="component" value="Unassembled WGS sequence"/>
</dbReference>
<feature type="transmembrane region" description="Helical" evidence="1">
    <location>
        <begin position="112"/>
        <end position="141"/>
    </location>
</feature>
<dbReference type="STRING" id="54914.AV540_03805"/>
<evidence type="ECO:0000313" key="2">
    <source>
        <dbReference type="EMBL" id="GEB34489.1"/>
    </source>
</evidence>